<dbReference type="Gene3D" id="2.160.20.120">
    <property type="match status" value="1"/>
</dbReference>
<accession>A0ABV2KDG9</accession>
<comment type="caution">
    <text evidence="4">The sequence shown here is derived from an EMBL/GenBank/DDBJ whole genome shotgun (WGS) entry which is preliminary data.</text>
</comment>
<evidence type="ECO:0000313" key="4">
    <source>
        <dbReference type="EMBL" id="MET3659126.1"/>
    </source>
</evidence>
<dbReference type="Proteomes" id="UP001549104">
    <property type="component" value="Unassembled WGS sequence"/>
</dbReference>
<sequence>MQNERKRILAMLENGTITTEEALTLLETLGKTGQVEKSPEAKQTTVKAQELEKQYSEPKQQEKVDPFEKAEPIIEDKDQDQPSMDEFLEDLTKDFTNVGDRFMQFMQSAVQKVKSFEFDSPFGNTVTFDHTITKPATEIDEVIIDIDNGKVTIHTGETEEIRADFTVKTYNSESEEKAKKDFLEKLLFVNDEGKIRISSDLKMVQVNVELFIPKKDYARISARLLNGSFKMKDATAEKVKVKTANGKIEIAGLTFKNGEFETVNGSIGLNDVTATTIEAETLNGRVYIDGAVKDVEAQSLNGHVVVTTTDLAAEKIEAKTMSGTVEIYIPTGVALSGEIASNMGRLDLKLEDVDRTVEQEQLLHRTIRFKKDVEGNPSPLHIFGEAKTGSVLVCYNAKKV</sequence>
<organism evidence="4 5">
    <name type="scientific">Sporosarcina psychrophila</name>
    <name type="common">Bacillus psychrophilus</name>
    <dbReference type="NCBI Taxonomy" id="1476"/>
    <lineage>
        <taxon>Bacteria</taxon>
        <taxon>Bacillati</taxon>
        <taxon>Bacillota</taxon>
        <taxon>Bacilli</taxon>
        <taxon>Bacillales</taxon>
        <taxon>Caryophanaceae</taxon>
        <taxon>Sporosarcina</taxon>
    </lineage>
</organism>
<gene>
    <name evidence="4" type="ORF">ABIC55_004246</name>
</gene>
<dbReference type="EMBL" id="JBEPME010000008">
    <property type="protein sequence ID" value="MET3659126.1"/>
    <property type="molecule type" value="Genomic_DNA"/>
</dbReference>
<dbReference type="InterPro" id="IPR025164">
    <property type="entry name" value="Toastrack_DUF4097"/>
</dbReference>
<evidence type="ECO:0000259" key="2">
    <source>
        <dbReference type="Pfam" id="PF13349"/>
    </source>
</evidence>
<dbReference type="InterPro" id="IPR053959">
    <property type="entry name" value="YvlB/LiaX_N"/>
</dbReference>
<keyword evidence="5" id="KW-1185">Reference proteome</keyword>
<dbReference type="RefSeq" id="WP_338653541.1">
    <property type="nucleotide sequence ID" value="NZ_CP146246.1"/>
</dbReference>
<feature type="domain" description="YvlB/LiaX N-terminal" evidence="3">
    <location>
        <begin position="3"/>
        <end position="33"/>
    </location>
</feature>
<name>A0ABV2KDG9_SPOPS</name>
<evidence type="ECO:0000259" key="3">
    <source>
        <dbReference type="Pfam" id="PF22746"/>
    </source>
</evidence>
<protein>
    <submittedName>
        <fullName evidence="4">DUF4097 and DUF4098 domain-containing protein YvlB</fullName>
    </submittedName>
</protein>
<feature type="compositionally biased region" description="Basic and acidic residues" evidence="1">
    <location>
        <begin position="49"/>
        <end position="66"/>
    </location>
</feature>
<feature type="region of interest" description="Disordered" evidence="1">
    <location>
        <begin position="31"/>
        <end position="66"/>
    </location>
</feature>
<dbReference type="Pfam" id="PF13349">
    <property type="entry name" value="DUF4097"/>
    <property type="match status" value="1"/>
</dbReference>
<evidence type="ECO:0000313" key="5">
    <source>
        <dbReference type="Proteomes" id="UP001549104"/>
    </source>
</evidence>
<proteinExistence type="predicted"/>
<evidence type="ECO:0000256" key="1">
    <source>
        <dbReference type="SAM" id="MobiDB-lite"/>
    </source>
</evidence>
<reference evidence="4 5" key="1">
    <citation type="submission" date="2024-06" db="EMBL/GenBank/DDBJ databases">
        <title>Sorghum-associated microbial communities from plants grown in Nebraska, USA.</title>
        <authorList>
            <person name="Schachtman D."/>
        </authorList>
    </citation>
    <scope>NUCLEOTIDE SEQUENCE [LARGE SCALE GENOMIC DNA]</scope>
    <source>
        <strain evidence="4 5">1288</strain>
    </source>
</reference>
<dbReference type="Pfam" id="PF22746">
    <property type="entry name" value="SHOCT-like_DUF2089-C"/>
    <property type="match status" value="1"/>
</dbReference>
<feature type="domain" description="DUF4097" evidence="2">
    <location>
        <begin position="140"/>
        <end position="354"/>
    </location>
</feature>